<evidence type="ECO:0000259" key="2">
    <source>
        <dbReference type="Pfam" id="PF09992"/>
    </source>
</evidence>
<name>A0A1I0BHH5_9FIRM</name>
<reference evidence="3 4" key="1">
    <citation type="submission" date="2016-10" db="EMBL/GenBank/DDBJ databases">
        <authorList>
            <person name="de Groot N.N."/>
        </authorList>
    </citation>
    <scope>NUCLEOTIDE SEQUENCE [LARGE SCALE GENOMIC DNA]</scope>
    <source>
        <strain evidence="3 4">DSM 18979</strain>
    </source>
</reference>
<keyword evidence="4" id="KW-1185">Reference proteome</keyword>
<accession>A0A1I0BHH5</accession>
<gene>
    <name evidence="3" type="ORF">SAMN05660297_01257</name>
</gene>
<protein>
    <recommendedName>
        <fullName evidence="2">Phosphodiester glycosidase domain-containing protein</fullName>
    </recommendedName>
</protein>
<sequence>MKRLTKAVSAIGLVTVMLSSTISYTFAVDSIAYEKINKEVITTGVTHKNILRFHKDGWLNANVVYIDLDNQGIELDLLQSSNGLATKETLSTMVGQKDNVVAAINGDFFYNTTPDSPLGAMIKDGQIISSPIFVHDFATLAIDQNNQASASYWNYEIFATTDKAVVVPITTINKYTHEYQSIMMIDKNWSAKTPGFNGSHYDMVEVIVIEDEVVEVRRKQPSIDIPENGYVILASQGNGQVLFDSFNVGDRVTIHTNITPNSLDNIKLALGGGTLLVKDGQTANFTQSVTGNHPRTAVGITKDRNQLIMVTIDGRHNSFTGVDGRRLANLMVELGSYEAIIMDGGGSTTMMTRGLGEFSPQITNHPSDGGERRITNGLAVIGQESIGELRGIKAEVTHNKGFIGASREIKVRAFDINNNPLSVDPSQLRFTVKNGGGTFTNNRFFPAESGKNVIEVDYLGKKTEITIDVLDELALLKITPQQLRLNNGQSARLQVVGVDRNGYSAVIDLQDITWRDEAGLGVFNHGVYTAGNKEGITTITASFGNKTISIPAAIGQMKISLGALENYTFKYNSYPTDLVPGEVFLDSNGKVGENSIGLAYDFTQTEATRAAYLEFEEGSILLPNQSLKIGVWAYAFEISPVWIRGHIKDAAGTRHTIDFKKGVDWTEWKYLEANIPQNIPGPVELERIYLAETNGNNKTTGKILFDGIDAMQALELEEVPQAQRLVDDLNTAYTTKGTQFFVHSGITFNGQEKGIQDAVTQRVQELINSRYHLSIFTSSVSEGITSGIEKPSMMGASSYGMKEYDNNLIIQLNNRGGGLRQADFNQWSWLKNLLNTSDKKNIFVILPRPVTGTNGFVDPLEANLFQETLTRTAEQGKNVFVLYGGQQEVGTDIIEGVRYISTGIYSNASGKNSQYIEFNVVGDQVTYQIKPLF</sequence>
<dbReference type="AlphaFoldDB" id="A0A1I0BHH5"/>
<dbReference type="PANTHER" id="PTHR40446">
    <property type="entry name" value="N-ACETYLGLUCOSAMINE-1-PHOSPHODIESTER ALPHA-N-ACETYLGLUCOSAMINIDASE"/>
    <property type="match status" value="1"/>
</dbReference>
<dbReference type="InterPro" id="IPR018711">
    <property type="entry name" value="NAGPA"/>
</dbReference>
<keyword evidence="1" id="KW-0732">Signal</keyword>
<dbReference type="Proteomes" id="UP000199568">
    <property type="component" value="Unassembled WGS sequence"/>
</dbReference>
<dbReference type="Pfam" id="PF09992">
    <property type="entry name" value="NAGPA"/>
    <property type="match status" value="1"/>
</dbReference>
<dbReference type="STRING" id="426128.SAMN05660297_01257"/>
<evidence type="ECO:0000256" key="1">
    <source>
        <dbReference type="SAM" id="SignalP"/>
    </source>
</evidence>
<organism evidence="3 4">
    <name type="scientific">Natronincola peptidivorans</name>
    <dbReference type="NCBI Taxonomy" id="426128"/>
    <lineage>
        <taxon>Bacteria</taxon>
        <taxon>Bacillati</taxon>
        <taxon>Bacillota</taxon>
        <taxon>Clostridia</taxon>
        <taxon>Peptostreptococcales</taxon>
        <taxon>Natronincolaceae</taxon>
        <taxon>Natronincola</taxon>
    </lineage>
</organism>
<evidence type="ECO:0000313" key="4">
    <source>
        <dbReference type="Proteomes" id="UP000199568"/>
    </source>
</evidence>
<evidence type="ECO:0000313" key="3">
    <source>
        <dbReference type="EMBL" id="SET05987.1"/>
    </source>
</evidence>
<feature type="chain" id="PRO_5011514667" description="Phosphodiester glycosidase domain-containing protein" evidence="1">
    <location>
        <begin position="28"/>
        <end position="933"/>
    </location>
</feature>
<dbReference type="EMBL" id="FOHU01000004">
    <property type="protein sequence ID" value="SET05987.1"/>
    <property type="molecule type" value="Genomic_DNA"/>
</dbReference>
<dbReference type="Gene3D" id="2.60.40.1080">
    <property type="match status" value="1"/>
</dbReference>
<dbReference type="PANTHER" id="PTHR40446:SF2">
    <property type="entry name" value="N-ACETYLGLUCOSAMINE-1-PHOSPHODIESTER ALPHA-N-ACETYLGLUCOSAMINIDASE"/>
    <property type="match status" value="1"/>
</dbReference>
<feature type="domain" description="Phosphodiester glycosidase" evidence="2">
    <location>
        <begin position="206"/>
        <end position="380"/>
    </location>
</feature>
<dbReference type="RefSeq" id="WP_090440963.1">
    <property type="nucleotide sequence ID" value="NZ_FOHU01000004.1"/>
</dbReference>
<feature type="signal peptide" evidence="1">
    <location>
        <begin position="1"/>
        <end position="27"/>
    </location>
</feature>
<dbReference type="OrthoDB" id="9809781at2"/>
<proteinExistence type="predicted"/>